<keyword evidence="7 9" id="KW-0067">ATP-binding</keyword>
<dbReference type="GO" id="GO:0008764">
    <property type="term" value="F:UDP-N-acetylmuramoylalanine-D-glutamate ligase activity"/>
    <property type="evidence" value="ECO:0007669"/>
    <property type="project" value="UniProtKB-UniRule"/>
</dbReference>
<dbReference type="InterPro" id="IPR005762">
    <property type="entry name" value="MurD"/>
</dbReference>
<dbReference type="GO" id="GO:0009252">
    <property type="term" value="P:peptidoglycan biosynthetic process"/>
    <property type="evidence" value="ECO:0007669"/>
    <property type="project" value="UniProtKB-UniRule"/>
</dbReference>
<dbReference type="Pfam" id="PF21799">
    <property type="entry name" value="MurD-like_N"/>
    <property type="match status" value="1"/>
</dbReference>
<dbReference type="InterPro" id="IPR036565">
    <property type="entry name" value="Mur-like_cat_sf"/>
</dbReference>
<dbReference type="GO" id="GO:0005737">
    <property type="term" value="C:cytoplasm"/>
    <property type="evidence" value="ECO:0007669"/>
    <property type="project" value="UniProtKB-SubCell"/>
</dbReference>
<evidence type="ECO:0000256" key="3">
    <source>
        <dbReference type="ARBA" id="ARBA00022490"/>
    </source>
</evidence>
<keyword evidence="15" id="KW-1185">Reference proteome</keyword>
<evidence type="ECO:0000256" key="6">
    <source>
        <dbReference type="ARBA" id="ARBA00022741"/>
    </source>
</evidence>
<dbReference type="Gene3D" id="3.90.190.20">
    <property type="entry name" value="Mur ligase, C-terminal domain"/>
    <property type="match status" value="1"/>
</dbReference>
<comment type="subcellular location">
    <subcellularLocation>
        <location evidence="1 9 10">Cytoplasm</location>
    </subcellularLocation>
</comment>
<dbReference type="SUPFAM" id="SSF51984">
    <property type="entry name" value="MurCD N-terminal domain"/>
    <property type="match status" value="1"/>
</dbReference>
<dbReference type="GO" id="GO:0004326">
    <property type="term" value="F:tetrahydrofolylpolyglutamate synthase activity"/>
    <property type="evidence" value="ECO:0007669"/>
    <property type="project" value="InterPro"/>
</dbReference>
<dbReference type="HAMAP" id="MF_00639">
    <property type="entry name" value="MurD"/>
    <property type="match status" value="1"/>
</dbReference>
<dbReference type="InterPro" id="IPR036615">
    <property type="entry name" value="Mur_ligase_C_dom_sf"/>
</dbReference>
<evidence type="ECO:0000256" key="10">
    <source>
        <dbReference type="RuleBase" id="RU003664"/>
    </source>
</evidence>
<keyword evidence="9 10" id="KW-0961">Cell wall biogenesis/degradation</keyword>
<dbReference type="EC" id="6.3.2.9" evidence="9 10"/>
<feature type="binding site" evidence="9">
    <location>
        <begin position="134"/>
        <end position="140"/>
    </location>
    <ligand>
        <name>ATP</name>
        <dbReference type="ChEBI" id="CHEBI:30616"/>
    </ligand>
</feature>
<protein>
    <recommendedName>
        <fullName evidence="9 10">UDP-N-acetylmuramoylalanine--D-glutamate ligase</fullName>
        <ecNumber evidence="9 10">6.3.2.9</ecNumber>
    </recommendedName>
    <alternativeName>
        <fullName evidence="9">D-glutamic acid-adding enzyme</fullName>
    </alternativeName>
    <alternativeName>
        <fullName evidence="9">UDP-N-acetylmuramoyl-L-alanyl-D-glutamate synthetase</fullName>
    </alternativeName>
</protein>
<evidence type="ECO:0000313" key="15">
    <source>
        <dbReference type="Proteomes" id="UP000664382"/>
    </source>
</evidence>
<dbReference type="EMBL" id="JAGDYM010000009">
    <property type="protein sequence ID" value="MBO1902008.1"/>
    <property type="molecule type" value="Genomic_DNA"/>
</dbReference>
<comment type="catalytic activity">
    <reaction evidence="9 10">
        <text>UDP-N-acetyl-alpha-D-muramoyl-L-alanine + D-glutamate + ATP = UDP-N-acetyl-alpha-D-muramoyl-L-alanyl-D-glutamate + ADP + phosphate + H(+)</text>
        <dbReference type="Rhea" id="RHEA:16429"/>
        <dbReference type="ChEBI" id="CHEBI:15378"/>
        <dbReference type="ChEBI" id="CHEBI:29986"/>
        <dbReference type="ChEBI" id="CHEBI:30616"/>
        <dbReference type="ChEBI" id="CHEBI:43474"/>
        <dbReference type="ChEBI" id="CHEBI:83898"/>
        <dbReference type="ChEBI" id="CHEBI:83900"/>
        <dbReference type="ChEBI" id="CHEBI:456216"/>
        <dbReference type="EC" id="6.3.2.9"/>
    </reaction>
</comment>
<comment type="similarity">
    <text evidence="9">Belongs to the MurCDEF family.</text>
</comment>
<dbReference type="InterPro" id="IPR013221">
    <property type="entry name" value="Mur_ligase_cen"/>
</dbReference>
<dbReference type="NCBIfam" id="TIGR01087">
    <property type="entry name" value="murD"/>
    <property type="match status" value="1"/>
</dbReference>
<evidence type="ECO:0000256" key="1">
    <source>
        <dbReference type="ARBA" id="ARBA00004496"/>
    </source>
</evidence>
<dbReference type="GO" id="GO:0051301">
    <property type="term" value="P:cell division"/>
    <property type="evidence" value="ECO:0007669"/>
    <property type="project" value="UniProtKB-KW"/>
</dbReference>
<sequence length="546" mass="57332">MRARPAALTSWHHDWSGLRVAVLGLGVTGFSVADTLVELGCRVRAIFGRSDPERERLLDVIGAERSRLEHDAEQLADLRAFAPDLVVVSPGYRPDHPLTVWAEEAGVPVWGDIELGWRLRDKTDRIADWICVTGTNGKTTTVQLTAHMLVAAGLRAAPVGNIGVPILDALRDPQGYDALVVELSSFQLHRLPVAGAGSVSPYASACLNVAADHLDWHGAAAGVDGGTGAAAEAYAAAKAKVYENTQVACVYNRADPETERMVERADVVEGARAIGFGLDSPPPSGFGVVRDGEGGGILVDRGYHADRWDSAYELVTLGELEERGLAAPHMVQNILAAAALARARGVEPSEAAAAILGFTADEHRVQRLGESAALPGVRWVDDSKATNAHAADGALSAFDRVVWIVGGLLKGTDLSALVERHAHRLRGAVVIGAERQTVLAALERHAPEVPRIEVVPVQTEGTMTEAVAAAASLAQAGDTVLLAPAAASMDQFASYAERGRRFQAAVRALGSEPHDDTENDAAEVEAAGTGGGDADDDDAAPARRGG</sequence>
<dbReference type="PANTHER" id="PTHR43692">
    <property type="entry name" value="UDP-N-ACETYLMURAMOYLALANINE--D-GLUTAMATE LIGASE"/>
    <property type="match status" value="1"/>
</dbReference>
<dbReference type="InterPro" id="IPR018109">
    <property type="entry name" value="Folylpolyglutamate_synth_CS"/>
</dbReference>
<reference evidence="14" key="1">
    <citation type="submission" date="2021-03" db="EMBL/GenBank/DDBJ databases">
        <title>Leucobacter chromiisoli sp. nov., isolated from chromium-containing soil of chemical plant.</title>
        <authorList>
            <person name="Xu Z."/>
        </authorList>
    </citation>
    <scope>NUCLEOTIDE SEQUENCE</scope>
    <source>
        <strain evidence="14">S27</strain>
    </source>
</reference>
<comment type="function">
    <text evidence="9 10">Cell wall formation. Catalyzes the addition of glutamate to the nucleotide precursor UDP-N-acetylmuramoyl-L-alanine (UMA).</text>
</comment>
<dbReference type="SUPFAM" id="SSF53244">
    <property type="entry name" value="MurD-like peptide ligases, peptide-binding domain"/>
    <property type="match status" value="1"/>
</dbReference>
<organism evidence="14 15">
    <name type="scientific">Leucobacter weissii</name>
    <dbReference type="NCBI Taxonomy" id="1983706"/>
    <lineage>
        <taxon>Bacteria</taxon>
        <taxon>Bacillati</taxon>
        <taxon>Actinomycetota</taxon>
        <taxon>Actinomycetes</taxon>
        <taxon>Micrococcales</taxon>
        <taxon>Microbacteriaceae</taxon>
        <taxon>Leucobacter</taxon>
    </lineage>
</organism>
<dbReference type="Gene3D" id="3.40.50.720">
    <property type="entry name" value="NAD(P)-binding Rossmann-like Domain"/>
    <property type="match status" value="1"/>
</dbReference>
<dbReference type="Pfam" id="PF02875">
    <property type="entry name" value="Mur_ligase_C"/>
    <property type="match status" value="1"/>
</dbReference>
<comment type="caution">
    <text evidence="14">The sequence shown here is derived from an EMBL/GenBank/DDBJ whole genome shotgun (WGS) entry which is preliminary data.</text>
</comment>
<feature type="region of interest" description="Disordered" evidence="11">
    <location>
        <begin position="508"/>
        <end position="546"/>
    </location>
</feature>
<dbReference type="Proteomes" id="UP000664382">
    <property type="component" value="Unassembled WGS sequence"/>
</dbReference>
<dbReference type="PANTHER" id="PTHR43692:SF1">
    <property type="entry name" value="UDP-N-ACETYLMURAMOYLALANINE--D-GLUTAMATE LIGASE"/>
    <property type="match status" value="1"/>
</dbReference>
<keyword evidence="9 10" id="KW-0133">Cell shape</keyword>
<feature type="domain" description="Mur ligase C-terminal" evidence="12">
    <location>
        <begin position="363"/>
        <end position="485"/>
    </location>
</feature>
<name>A0A939SC47_9MICO</name>
<evidence type="ECO:0000256" key="5">
    <source>
        <dbReference type="ARBA" id="ARBA00022618"/>
    </source>
</evidence>
<evidence type="ECO:0000256" key="2">
    <source>
        <dbReference type="ARBA" id="ARBA00004752"/>
    </source>
</evidence>
<evidence type="ECO:0000313" key="14">
    <source>
        <dbReference type="EMBL" id="MBO1902008.1"/>
    </source>
</evidence>
<evidence type="ECO:0000256" key="9">
    <source>
        <dbReference type="HAMAP-Rule" id="MF_00639"/>
    </source>
</evidence>
<proteinExistence type="inferred from homology"/>
<keyword evidence="6 9" id="KW-0547">Nucleotide-binding</keyword>
<comment type="pathway">
    <text evidence="2 9 10">Cell wall biogenesis; peptidoglycan biosynthesis.</text>
</comment>
<evidence type="ECO:0000259" key="13">
    <source>
        <dbReference type="Pfam" id="PF08245"/>
    </source>
</evidence>
<gene>
    <name evidence="9" type="primary">murD</name>
    <name evidence="14" type="ORF">J4H92_08610</name>
</gene>
<evidence type="ECO:0000256" key="7">
    <source>
        <dbReference type="ARBA" id="ARBA00022840"/>
    </source>
</evidence>
<evidence type="ECO:0000256" key="4">
    <source>
        <dbReference type="ARBA" id="ARBA00022598"/>
    </source>
</evidence>
<dbReference type="AlphaFoldDB" id="A0A939SC47"/>
<keyword evidence="4 9" id="KW-0436">Ligase</keyword>
<keyword evidence="8 9" id="KW-0131">Cell cycle</keyword>
<dbReference type="GO" id="GO:0008360">
    <property type="term" value="P:regulation of cell shape"/>
    <property type="evidence" value="ECO:0007669"/>
    <property type="project" value="UniProtKB-KW"/>
</dbReference>
<dbReference type="GO" id="GO:0005524">
    <property type="term" value="F:ATP binding"/>
    <property type="evidence" value="ECO:0007669"/>
    <property type="project" value="UniProtKB-UniRule"/>
</dbReference>
<dbReference type="PROSITE" id="PS01011">
    <property type="entry name" value="FOLYLPOLYGLU_SYNT_1"/>
    <property type="match status" value="1"/>
</dbReference>
<dbReference type="SUPFAM" id="SSF53623">
    <property type="entry name" value="MurD-like peptide ligases, catalytic domain"/>
    <property type="match status" value="1"/>
</dbReference>
<accession>A0A939SC47</accession>
<feature type="domain" description="Mur ligase central" evidence="13">
    <location>
        <begin position="132"/>
        <end position="341"/>
    </location>
</feature>
<dbReference type="Gene3D" id="3.40.1190.10">
    <property type="entry name" value="Mur-like, catalytic domain"/>
    <property type="match status" value="1"/>
</dbReference>
<dbReference type="InterPro" id="IPR004101">
    <property type="entry name" value="Mur_ligase_C"/>
</dbReference>
<keyword evidence="5 9" id="KW-0132">Cell division</keyword>
<keyword evidence="3 9" id="KW-0963">Cytoplasm</keyword>
<evidence type="ECO:0000259" key="12">
    <source>
        <dbReference type="Pfam" id="PF02875"/>
    </source>
</evidence>
<evidence type="ECO:0000256" key="8">
    <source>
        <dbReference type="ARBA" id="ARBA00023306"/>
    </source>
</evidence>
<dbReference type="GO" id="GO:0071555">
    <property type="term" value="P:cell wall organization"/>
    <property type="evidence" value="ECO:0007669"/>
    <property type="project" value="UniProtKB-KW"/>
</dbReference>
<evidence type="ECO:0000256" key="11">
    <source>
        <dbReference type="SAM" id="MobiDB-lite"/>
    </source>
</evidence>
<keyword evidence="9 10" id="KW-0573">Peptidoglycan synthesis</keyword>
<dbReference type="Pfam" id="PF08245">
    <property type="entry name" value="Mur_ligase_M"/>
    <property type="match status" value="1"/>
</dbReference>